<dbReference type="PANTHER" id="PTHR48090">
    <property type="entry name" value="UNDECAPRENYL-PHOSPHATE 4-DEOXY-4-FORMAMIDO-L-ARABINOSE TRANSFERASE-RELATED"/>
    <property type="match status" value="1"/>
</dbReference>
<dbReference type="InterPro" id="IPR001173">
    <property type="entry name" value="Glyco_trans_2-like"/>
</dbReference>
<keyword evidence="6 7" id="KW-0472">Membrane</keyword>
<dbReference type="EMBL" id="JRPR02000008">
    <property type="protein sequence ID" value="TLD95471.1"/>
    <property type="molecule type" value="Genomic_DNA"/>
</dbReference>
<dbReference type="GO" id="GO:0005886">
    <property type="term" value="C:plasma membrane"/>
    <property type="evidence" value="ECO:0007669"/>
    <property type="project" value="TreeGrafter"/>
</dbReference>
<dbReference type="Gene3D" id="3.90.550.10">
    <property type="entry name" value="Spore Coat Polysaccharide Biosynthesis Protein SpsA, Chain A"/>
    <property type="match status" value="1"/>
</dbReference>
<dbReference type="InterPro" id="IPR029044">
    <property type="entry name" value="Nucleotide-diphossugar_trans"/>
</dbReference>
<dbReference type="InterPro" id="IPR050256">
    <property type="entry name" value="Glycosyltransferase_2"/>
</dbReference>
<feature type="domain" description="Glycosyltransferase 2-like" evidence="8">
    <location>
        <begin position="3"/>
        <end position="169"/>
    </location>
</feature>
<keyword evidence="3 9" id="KW-0808">Transferase</keyword>
<evidence type="ECO:0000313" key="9">
    <source>
        <dbReference type="EMBL" id="TLD95471.1"/>
    </source>
</evidence>
<gene>
    <name evidence="9" type="ORF">LS71_008160</name>
</gene>
<dbReference type="AlphaFoldDB" id="A0A4U8T790"/>
<evidence type="ECO:0000313" key="10">
    <source>
        <dbReference type="Proteomes" id="UP000029733"/>
    </source>
</evidence>
<proteinExistence type="predicted"/>
<evidence type="ECO:0000256" key="2">
    <source>
        <dbReference type="ARBA" id="ARBA00022676"/>
    </source>
</evidence>
<sequence length="317" mass="35730">MLCIVIPAFNEEAVLAKTHKKLDELLSHLITSGEISNKSFICFVDDGSSDDTWAILSHLVASYAHVSALKLTRNYGHQSALLAGLEYVSDKCDCAISIDCDLQQDEQKISEFLQKYKAGADIVLGIRNDRVTDSVSKKYSALLFYKIMNLMGTKVVKNHADYRLLSARALQILKSYPEVNLFLRGVIMDMGLKQERVYFDVKPRFAGESKYSWAKMLSFAWSGITSFSIAPLRLVSMLGLIFFLFSLCYGGYVLFIKFFTQKAIFGWASTILPLCFFSGIQLLSLGIIGEYIGKIYAESKHRPRYYIESILTPKDCV</sequence>
<keyword evidence="5 7" id="KW-1133">Transmembrane helix</keyword>
<evidence type="ECO:0000256" key="6">
    <source>
        <dbReference type="ARBA" id="ARBA00023136"/>
    </source>
</evidence>
<feature type="transmembrane region" description="Helical" evidence="7">
    <location>
        <begin position="271"/>
        <end position="292"/>
    </location>
</feature>
<keyword evidence="4 7" id="KW-0812">Transmembrane</keyword>
<evidence type="ECO:0000256" key="4">
    <source>
        <dbReference type="ARBA" id="ARBA00022692"/>
    </source>
</evidence>
<evidence type="ECO:0000256" key="1">
    <source>
        <dbReference type="ARBA" id="ARBA00004141"/>
    </source>
</evidence>
<dbReference type="Proteomes" id="UP000029733">
    <property type="component" value="Unassembled WGS sequence"/>
</dbReference>
<dbReference type="OrthoDB" id="9802649at2"/>
<comment type="caution">
    <text evidence="9">The sequence shown here is derived from an EMBL/GenBank/DDBJ whole genome shotgun (WGS) entry which is preliminary data.</text>
</comment>
<accession>A0A4U8T790</accession>
<dbReference type="PANTHER" id="PTHR48090:SF1">
    <property type="entry name" value="PROPHAGE BACTOPRENOL GLUCOSYL TRANSFERASE HOMOLOG"/>
    <property type="match status" value="1"/>
</dbReference>
<comment type="subcellular location">
    <subcellularLocation>
        <location evidence="1">Membrane</location>
        <topology evidence="1">Multi-pass membrane protein</topology>
    </subcellularLocation>
</comment>
<protein>
    <submittedName>
        <fullName evidence="9">Glycosyltransferase</fullName>
    </submittedName>
</protein>
<evidence type="ECO:0000256" key="7">
    <source>
        <dbReference type="SAM" id="Phobius"/>
    </source>
</evidence>
<evidence type="ECO:0000256" key="5">
    <source>
        <dbReference type="ARBA" id="ARBA00022989"/>
    </source>
</evidence>
<keyword evidence="10" id="KW-1185">Reference proteome</keyword>
<dbReference type="CDD" id="cd04187">
    <property type="entry name" value="DPM1_like_bac"/>
    <property type="match status" value="1"/>
</dbReference>
<evidence type="ECO:0000259" key="8">
    <source>
        <dbReference type="Pfam" id="PF00535"/>
    </source>
</evidence>
<feature type="transmembrane region" description="Helical" evidence="7">
    <location>
        <begin position="237"/>
        <end position="259"/>
    </location>
</feature>
<organism evidence="9 10">
    <name type="scientific">Helicobacter jaachi</name>
    <dbReference type="NCBI Taxonomy" id="1677920"/>
    <lineage>
        <taxon>Bacteria</taxon>
        <taxon>Pseudomonadati</taxon>
        <taxon>Campylobacterota</taxon>
        <taxon>Epsilonproteobacteria</taxon>
        <taxon>Campylobacterales</taxon>
        <taxon>Helicobacteraceae</taxon>
        <taxon>Helicobacter</taxon>
    </lineage>
</organism>
<dbReference type="GO" id="GO:0016757">
    <property type="term" value="F:glycosyltransferase activity"/>
    <property type="evidence" value="ECO:0007669"/>
    <property type="project" value="UniProtKB-KW"/>
</dbReference>
<dbReference type="Pfam" id="PF00535">
    <property type="entry name" value="Glycos_transf_2"/>
    <property type="match status" value="1"/>
</dbReference>
<evidence type="ECO:0000256" key="3">
    <source>
        <dbReference type="ARBA" id="ARBA00022679"/>
    </source>
</evidence>
<reference evidence="9 10" key="1">
    <citation type="journal article" date="2014" name="Genome Announc.">
        <title>Draft genome sequences of eight enterohepatic helicobacter species isolated from both laboratory and wild rodents.</title>
        <authorList>
            <person name="Sheh A."/>
            <person name="Shen Z."/>
            <person name="Fox J.G."/>
        </authorList>
    </citation>
    <scope>NUCLEOTIDE SEQUENCE [LARGE SCALE GENOMIC DNA]</scope>
    <source>
        <strain evidence="9 10">MIT 09-6949</strain>
    </source>
</reference>
<keyword evidence="2" id="KW-0328">Glycosyltransferase</keyword>
<dbReference type="SUPFAM" id="SSF53448">
    <property type="entry name" value="Nucleotide-diphospho-sugar transferases"/>
    <property type="match status" value="1"/>
</dbReference>
<name>A0A4U8T790_9HELI</name>